<name>A0YGT8_9GAMM</name>
<feature type="domain" description="Acyl-CoA dehydrogenase/oxidase N-terminal" evidence="7">
    <location>
        <begin position="6"/>
        <end position="105"/>
    </location>
</feature>
<dbReference type="PANTHER" id="PTHR43884">
    <property type="entry name" value="ACYL-COA DEHYDROGENASE"/>
    <property type="match status" value="1"/>
</dbReference>
<keyword evidence="3" id="KW-0285">Flavoprotein</keyword>
<evidence type="ECO:0000259" key="7">
    <source>
        <dbReference type="Pfam" id="PF02771"/>
    </source>
</evidence>
<comment type="similarity">
    <text evidence="2">Belongs to the acyl-CoA dehydrogenase family.</text>
</comment>
<dbReference type="Pfam" id="PF00441">
    <property type="entry name" value="Acyl-CoA_dh_1"/>
    <property type="match status" value="1"/>
</dbReference>
<dbReference type="AlphaFoldDB" id="A0YGT8"/>
<sequence length="353" mass="38077">MEFGLSQEQIMLQDMTNKYLAEQVSLERVRKVVSSEISDEEIWQELTELGIPGLMIPEANGGVGLGALDAAVIAECLAYHVTPSAFLSSAVMAPVALIAAGKDELLAAIAAGEQRVGIAFGETIGARREAGIAVIGSVLSGKCLFVLDSQADHYLIADKDKNLYLVAASAQGLQRNNLTTVDKTRTTCELVLDQVEAEVISNDPAVYTRSLDLGRVMQAADTLGAAQSMLDQSVVYAKQREQFNRVIASFQAVKHMCADMVANLEPCRSLVWYAAHAMDQVPEEARLMACHTKAHLSEVGKAVAKTATEVHGGMGFTDLVGLHYWFKRIGANRQLLGSPELLRNEAAKIQGFV</sequence>
<evidence type="ECO:0000256" key="5">
    <source>
        <dbReference type="ARBA" id="ARBA00023002"/>
    </source>
</evidence>
<protein>
    <submittedName>
        <fullName evidence="8">Putative acyl-CoA dehydrogenase</fullName>
    </submittedName>
</protein>
<evidence type="ECO:0000313" key="9">
    <source>
        <dbReference type="Proteomes" id="UP000004931"/>
    </source>
</evidence>
<keyword evidence="5" id="KW-0560">Oxidoreductase</keyword>
<evidence type="ECO:0000256" key="2">
    <source>
        <dbReference type="ARBA" id="ARBA00009347"/>
    </source>
</evidence>
<feature type="domain" description="Acyl-CoA dehydrogenase/oxidase C-terminal" evidence="6">
    <location>
        <begin position="207"/>
        <end position="348"/>
    </location>
</feature>
<dbReference type="STRING" id="247633.GP2143_06674"/>
<accession>A0YGT8</accession>
<keyword evidence="9" id="KW-1185">Reference proteome</keyword>
<gene>
    <name evidence="8" type="ORF">GP2143_06674</name>
</gene>
<dbReference type="Gene3D" id="1.20.140.10">
    <property type="entry name" value="Butyryl-CoA Dehydrogenase, subunit A, domain 3"/>
    <property type="match status" value="1"/>
</dbReference>
<evidence type="ECO:0000256" key="3">
    <source>
        <dbReference type="ARBA" id="ARBA00022630"/>
    </source>
</evidence>
<dbReference type="SUPFAM" id="SSF56645">
    <property type="entry name" value="Acyl-CoA dehydrogenase NM domain-like"/>
    <property type="match status" value="1"/>
</dbReference>
<dbReference type="GO" id="GO:0003995">
    <property type="term" value="F:acyl-CoA dehydrogenase activity"/>
    <property type="evidence" value="ECO:0007669"/>
    <property type="project" value="TreeGrafter"/>
</dbReference>
<dbReference type="GO" id="GO:0050660">
    <property type="term" value="F:flavin adenine dinucleotide binding"/>
    <property type="evidence" value="ECO:0007669"/>
    <property type="project" value="InterPro"/>
</dbReference>
<dbReference type="InterPro" id="IPR036250">
    <property type="entry name" value="AcylCo_DH-like_C"/>
</dbReference>
<comment type="caution">
    <text evidence="8">The sequence shown here is derived from an EMBL/GenBank/DDBJ whole genome shotgun (WGS) entry which is preliminary data.</text>
</comment>
<evidence type="ECO:0000256" key="1">
    <source>
        <dbReference type="ARBA" id="ARBA00001974"/>
    </source>
</evidence>
<dbReference type="InterPro" id="IPR013786">
    <property type="entry name" value="AcylCoA_DH/ox_N"/>
</dbReference>
<keyword evidence="4" id="KW-0274">FAD</keyword>
<dbReference type="InterPro" id="IPR009100">
    <property type="entry name" value="AcylCoA_DH/oxidase_NM_dom_sf"/>
</dbReference>
<evidence type="ECO:0000313" key="8">
    <source>
        <dbReference type="EMBL" id="EAW29956.1"/>
    </source>
</evidence>
<comment type="cofactor">
    <cofactor evidence="1">
        <name>FAD</name>
        <dbReference type="ChEBI" id="CHEBI:57692"/>
    </cofactor>
</comment>
<proteinExistence type="inferred from homology"/>
<dbReference type="eggNOG" id="COG1960">
    <property type="taxonomic scope" value="Bacteria"/>
</dbReference>
<dbReference type="Gene3D" id="1.10.540.10">
    <property type="entry name" value="Acyl-CoA dehydrogenase/oxidase, N-terminal domain"/>
    <property type="match status" value="1"/>
</dbReference>
<organism evidence="8 9">
    <name type="scientific">marine gamma proteobacterium HTCC2143</name>
    <dbReference type="NCBI Taxonomy" id="247633"/>
    <lineage>
        <taxon>Bacteria</taxon>
        <taxon>Pseudomonadati</taxon>
        <taxon>Pseudomonadota</taxon>
        <taxon>Gammaproteobacteria</taxon>
        <taxon>Cellvibrionales</taxon>
        <taxon>Spongiibacteraceae</taxon>
        <taxon>BD1-7 clade</taxon>
    </lineage>
</organism>
<dbReference type="Pfam" id="PF02771">
    <property type="entry name" value="Acyl-CoA_dh_N"/>
    <property type="match status" value="1"/>
</dbReference>
<dbReference type="OrthoDB" id="7053515at2"/>
<dbReference type="InterPro" id="IPR037069">
    <property type="entry name" value="AcylCoA_DH/ox_N_sf"/>
</dbReference>
<reference evidence="8 9" key="1">
    <citation type="journal article" date="2010" name="J. Bacteriol.">
        <title>Genome sequence of the oligotrophic marine Gammaproteobacterium HTCC2143, isolated from the Oregon Coast.</title>
        <authorList>
            <person name="Oh H.M."/>
            <person name="Kang I."/>
            <person name="Ferriera S."/>
            <person name="Giovannoni S.J."/>
            <person name="Cho J.C."/>
        </authorList>
    </citation>
    <scope>NUCLEOTIDE SEQUENCE [LARGE SCALE GENOMIC DNA]</scope>
    <source>
        <strain evidence="8 9">HTCC2143</strain>
    </source>
</reference>
<dbReference type="SUPFAM" id="SSF47203">
    <property type="entry name" value="Acyl-CoA dehydrogenase C-terminal domain-like"/>
    <property type="match status" value="1"/>
</dbReference>
<dbReference type="EMBL" id="AAVT01000012">
    <property type="protein sequence ID" value="EAW29956.1"/>
    <property type="molecule type" value="Genomic_DNA"/>
</dbReference>
<evidence type="ECO:0000256" key="4">
    <source>
        <dbReference type="ARBA" id="ARBA00022827"/>
    </source>
</evidence>
<dbReference type="CDD" id="cd00567">
    <property type="entry name" value="ACAD"/>
    <property type="match status" value="1"/>
</dbReference>
<dbReference type="InterPro" id="IPR009075">
    <property type="entry name" value="AcylCo_DH/oxidase_C"/>
</dbReference>
<evidence type="ECO:0000259" key="6">
    <source>
        <dbReference type="Pfam" id="PF00441"/>
    </source>
</evidence>
<dbReference type="PANTHER" id="PTHR43884:SF20">
    <property type="entry name" value="ACYL-COA DEHYDROGENASE FADE28"/>
    <property type="match status" value="1"/>
</dbReference>
<dbReference type="Proteomes" id="UP000004931">
    <property type="component" value="Unassembled WGS sequence"/>
</dbReference>